<protein>
    <submittedName>
        <fullName evidence="1">Uncharacterized protein</fullName>
    </submittedName>
</protein>
<evidence type="ECO:0000313" key="1">
    <source>
        <dbReference type="EMBL" id="OCT73043.1"/>
    </source>
</evidence>
<evidence type="ECO:0000313" key="2">
    <source>
        <dbReference type="Proteomes" id="UP000694892"/>
    </source>
</evidence>
<gene>
    <name evidence="1" type="ORF">XELAEV_18036022mg</name>
</gene>
<dbReference type="EMBL" id="CM004478">
    <property type="protein sequence ID" value="OCT73043.1"/>
    <property type="molecule type" value="Genomic_DNA"/>
</dbReference>
<reference evidence="2" key="1">
    <citation type="journal article" date="2016" name="Nature">
        <title>Genome evolution in the allotetraploid frog Xenopus laevis.</title>
        <authorList>
            <person name="Session A.M."/>
            <person name="Uno Y."/>
            <person name="Kwon T."/>
            <person name="Chapman J.A."/>
            <person name="Toyoda A."/>
            <person name="Takahashi S."/>
            <person name="Fukui A."/>
            <person name="Hikosaka A."/>
            <person name="Suzuki A."/>
            <person name="Kondo M."/>
            <person name="van Heeringen S.J."/>
            <person name="Quigley I."/>
            <person name="Heinz S."/>
            <person name="Ogino H."/>
            <person name="Ochi H."/>
            <person name="Hellsten U."/>
            <person name="Lyons J.B."/>
            <person name="Simakov O."/>
            <person name="Putnam N."/>
            <person name="Stites J."/>
            <person name="Kuroki Y."/>
            <person name="Tanaka T."/>
            <person name="Michiue T."/>
            <person name="Watanabe M."/>
            <person name="Bogdanovic O."/>
            <person name="Lister R."/>
            <person name="Georgiou G."/>
            <person name="Paranjpe S.S."/>
            <person name="van Kruijsbergen I."/>
            <person name="Shu S."/>
            <person name="Carlson J."/>
            <person name="Kinoshita T."/>
            <person name="Ohta Y."/>
            <person name="Mawaribuchi S."/>
            <person name="Jenkins J."/>
            <person name="Grimwood J."/>
            <person name="Schmutz J."/>
            <person name="Mitros T."/>
            <person name="Mozaffari S.V."/>
            <person name="Suzuki Y."/>
            <person name="Haramoto Y."/>
            <person name="Yamamoto T.S."/>
            <person name="Takagi C."/>
            <person name="Heald R."/>
            <person name="Miller K."/>
            <person name="Haudenschild C."/>
            <person name="Kitzman J."/>
            <person name="Nakayama T."/>
            <person name="Izutsu Y."/>
            <person name="Robert J."/>
            <person name="Fortriede J."/>
            <person name="Burns K."/>
            <person name="Lotay V."/>
            <person name="Karimi K."/>
            <person name="Yasuoka Y."/>
            <person name="Dichmann D.S."/>
            <person name="Flajnik M.F."/>
            <person name="Houston D.W."/>
            <person name="Shendure J."/>
            <person name="DuPasquier L."/>
            <person name="Vize P.D."/>
            <person name="Zorn A.M."/>
            <person name="Ito M."/>
            <person name="Marcotte E.M."/>
            <person name="Wallingford J.B."/>
            <person name="Ito Y."/>
            <person name="Asashima M."/>
            <person name="Ueno N."/>
            <person name="Matsuda Y."/>
            <person name="Veenstra G.J."/>
            <person name="Fujiyama A."/>
            <person name="Harland R.M."/>
            <person name="Taira M."/>
            <person name="Rokhsar D.S."/>
        </authorList>
    </citation>
    <scope>NUCLEOTIDE SEQUENCE [LARGE SCALE GENOMIC DNA]</scope>
    <source>
        <strain evidence="2">J</strain>
    </source>
</reference>
<name>A0A974CGN1_XENLA</name>
<accession>A0A974CGN1</accession>
<dbReference type="AlphaFoldDB" id="A0A974CGN1"/>
<proteinExistence type="predicted"/>
<sequence length="103" mass="11347">MPYSSIGMKYGGPVDTGPLGLTDDCCRPLAHRLVAVSAGNQGPLGFFLVPRWARSILSSVLLLSRTEQRLFIHYHNLFIYIFEICDAPNCVSDSFIFGTIALP</sequence>
<organism evidence="1 2">
    <name type="scientific">Xenopus laevis</name>
    <name type="common">African clawed frog</name>
    <dbReference type="NCBI Taxonomy" id="8355"/>
    <lineage>
        <taxon>Eukaryota</taxon>
        <taxon>Metazoa</taxon>
        <taxon>Chordata</taxon>
        <taxon>Craniata</taxon>
        <taxon>Vertebrata</taxon>
        <taxon>Euteleostomi</taxon>
        <taxon>Amphibia</taxon>
        <taxon>Batrachia</taxon>
        <taxon>Anura</taxon>
        <taxon>Pipoidea</taxon>
        <taxon>Pipidae</taxon>
        <taxon>Xenopodinae</taxon>
        <taxon>Xenopus</taxon>
        <taxon>Xenopus</taxon>
    </lineage>
</organism>
<dbReference type="Proteomes" id="UP000694892">
    <property type="component" value="Chromosome 7L"/>
</dbReference>